<evidence type="ECO:0000313" key="15">
    <source>
        <dbReference type="Proteomes" id="UP000307943"/>
    </source>
</evidence>
<dbReference type="GO" id="GO:0008448">
    <property type="term" value="F:N-acetylglucosamine-6-phosphate deacetylase activity"/>
    <property type="evidence" value="ECO:0007669"/>
    <property type="project" value="UniProtKB-EC"/>
</dbReference>
<dbReference type="RefSeq" id="WP_139600417.1">
    <property type="nucleotide sequence ID" value="NZ_VDCQ01000002.1"/>
</dbReference>
<dbReference type="PANTHER" id="PTHR11113">
    <property type="entry name" value="N-ACETYLGLUCOSAMINE-6-PHOSPHATE DEACETYLASE"/>
    <property type="match status" value="1"/>
</dbReference>
<comment type="catalytic activity">
    <reaction evidence="7">
        <text>N-acetyl-D-glucosamine 6-phosphate + H2O = D-glucosamine 6-phosphate + acetate</text>
        <dbReference type="Rhea" id="RHEA:22936"/>
        <dbReference type="ChEBI" id="CHEBI:15377"/>
        <dbReference type="ChEBI" id="CHEBI:30089"/>
        <dbReference type="ChEBI" id="CHEBI:57513"/>
        <dbReference type="ChEBI" id="CHEBI:58725"/>
        <dbReference type="EC" id="3.5.1.25"/>
    </reaction>
</comment>
<keyword evidence="5 9" id="KW-0378">Hydrolase</keyword>
<evidence type="ECO:0000256" key="9">
    <source>
        <dbReference type="PIRNR" id="PIRNR038994"/>
    </source>
</evidence>
<comment type="caution">
    <text evidence="14">The sequence shown here is derived from an EMBL/GenBank/DDBJ whole genome shotgun (WGS) entry which is preliminary data.</text>
</comment>
<evidence type="ECO:0000313" key="14">
    <source>
        <dbReference type="EMBL" id="TNJ67910.1"/>
    </source>
</evidence>
<dbReference type="EC" id="3.5.1.25" evidence="2"/>
<keyword evidence="15" id="KW-1185">Reference proteome</keyword>
<dbReference type="FunFam" id="3.20.20.140:FF:000004">
    <property type="entry name" value="N-acetylglucosamine-6-phosphate deacetylase"/>
    <property type="match status" value="1"/>
</dbReference>
<protein>
    <recommendedName>
        <fullName evidence="3">N-acetylglucosamine-6-phosphate deacetylase</fullName>
        <ecNumber evidence="2">3.5.1.25</ecNumber>
    </recommendedName>
</protein>
<evidence type="ECO:0000256" key="5">
    <source>
        <dbReference type="ARBA" id="ARBA00022801"/>
    </source>
</evidence>
<keyword evidence="4 12" id="KW-0479">Metal-binding</keyword>
<evidence type="ECO:0000256" key="3">
    <source>
        <dbReference type="ARBA" id="ARBA00018029"/>
    </source>
</evidence>
<dbReference type="NCBIfam" id="TIGR00221">
    <property type="entry name" value="nagA"/>
    <property type="match status" value="1"/>
</dbReference>
<organism evidence="14 15">
    <name type="scientific">Paenibacillus hemerocallicola</name>
    <dbReference type="NCBI Taxonomy" id="1172614"/>
    <lineage>
        <taxon>Bacteria</taxon>
        <taxon>Bacillati</taxon>
        <taxon>Bacillota</taxon>
        <taxon>Bacilli</taxon>
        <taxon>Bacillales</taxon>
        <taxon>Paenibacillaceae</taxon>
        <taxon>Paenibacillus</taxon>
    </lineage>
</organism>
<feature type="domain" description="Amidohydrolase-related" evidence="13">
    <location>
        <begin position="71"/>
        <end position="398"/>
    </location>
</feature>
<comment type="cofactor">
    <cofactor evidence="12">
        <name>a divalent metal cation</name>
        <dbReference type="ChEBI" id="CHEBI:60240"/>
    </cofactor>
    <text evidence="12">Binds 1 divalent metal cation per subunit.</text>
</comment>
<comment type="pathway">
    <text evidence="8">Amino-sugar metabolism; N-acetylneuraminate degradation; D-fructose 6-phosphate from N-acetylneuraminate: step 4/5.</text>
</comment>
<feature type="binding site" evidence="12">
    <location>
        <position position="236"/>
    </location>
    <ligand>
        <name>Zn(2+)</name>
        <dbReference type="ChEBI" id="CHEBI:29105"/>
    </ligand>
</feature>
<dbReference type="AlphaFoldDB" id="A0A5C4THF9"/>
<dbReference type="PIRSF" id="PIRSF038994">
    <property type="entry name" value="NagA"/>
    <property type="match status" value="1"/>
</dbReference>
<dbReference type="InterPro" id="IPR003764">
    <property type="entry name" value="GlcNAc_6-P_deAcase"/>
</dbReference>
<comment type="similarity">
    <text evidence="1 9">Belongs to the metallo-dependent hydrolases superfamily. NagA family.</text>
</comment>
<evidence type="ECO:0000256" key="7">
    <source>
        <dbReference type="ARBA" id="ARBA00047647"/>
    </source>
</evidence>
<evidence type="ECO:0000256" key="4">
    <source>
        <dbReference type="ARBA" id="ARBA00022723"/>
    </source>
</evidence>
<proteinExistence type="inferred from homology"/>
<dbReference type="EMBL" id="VDCQ01000002">
    <property type="protein sequence ID" value="TNJ67910.1"/>
    <property type="molecule type" value="Genomic_DNA"/>
</dbReference>
<dbReference type="Pfam" id="PF01979">
    <property type="entry name" value="Amidohydro_1"/>
    <property type="match status" value="1"/>
</dbReference>
<keyword evidence="6 9" id="KW-0119">Carbohydrate metabolism</keyword>
<dbReference type="SUPFAM" id="SSF51338">
    <property type="entry name" value="Composite domain of metallo-dependent hydrolases"/>
    <property type="match status" value="1"/>
</dbReference>
<evidence type="ECO:0000256" key="10">
    <source>
        <dbReference type="PIRSR" id="PIRSR038994-1"/>
    </source>
</evidence>
<dbReference type="GO" id="GO:0046872">
    <property type="term" value="F:metal ion binding"/>
    <property type="evidence" value="ECO:0007669"/>
    <property type="project" value="UniProtKB-KW"/>
</dbReference>
<evidence type="ECO:0000256" key="11">
    <source>
        <dbReference type="PIRSR" id="PIRSR038994-2"/>
    </source>
</evidence>
<feature type="binding site" evidence="11">
    <location>
        <begin position="239"/>
        <end position="240"/>
    </location>
    <ligand>
        <name>substrate</name>
    </ligand>
</feature>
<dbReference type="Gene3D" id="2.30.40.10">
    <property type="entry name" value="Urease, subunit C, domain 1"/>
    <property type="match status" value="1"/>
</dbReference>
<reference evidence="14 15" key="1">
    <citation type="submission" date="2019-05" db="EMBL/GenBank/DDBJ databases">
        <title>We sequenced the genome of Paenibacillus hemerocallicola KCTC 33185 for further insight into its adaptation and study the phylogeny of Paenibacillus.</title>
        <authorList>
            <person name="Narsing Rao M.P."/>
        </authorList>
    </citation>
    <scope>NUCLEOTIDE SEQUENCE [LARGE SCALE GENOMIC DNA]</scope>
    <source>
        <strain evidence="14 15">KCTC 33185</strain>
    </source>
</reference>
<name>A0A5C4THF9_9BACL</name>
<feature type="active site" description="Proton donor/acceptor" evidence="10">
    <location>
        <position position="294"/>
    </location>
</feature>
<dbReference type="Gene3D" id="3.20.20.140">
    <property type="entry name" value="Metal-dependent hydrolases"/>
    <property type="match status" value="1"/>
</dbReference>
<sequence length="413" mass="44639">MLRNQDNPDIQDGPNHPSVLIYNGKVIGTEEGADALILQGGRISFAGPAEKLSQTVVDSVEVRLDALGGWLIPGFIDVHVHGGGGYDFMEAGESAYDAITRFHSAHGTTAMLATTLSSSRERKSAVMEAVSVYRQGRMPYAQLLGVHMEGPFLSPKWPGAQNPDFIVEPKPEWISEWNTRYPGLIRMLSLAPERDGALELIRTLTAEGIIAACAHTDASYEEIRLAVENGLRHAAHVFNAMTGLHHRKPGTVGAVLTDPHISAEIICDGHHVHPACISLLADVKRHDNLLLVTDAISAAGLGDGAYKVSGLDVVVKDGIARLEKGGALAGSTLTMIDAFRYMVRTIGLTVGQASRLASFNPAKLLGLEEMTGRLKPGLQGDVLLLSNELELQRVWIRGYEIRRPNESESRQGQ</sequence>
<evidence type="ECO:0000256" key="12">
    <source>
        <dbReference type="PIRSR" id="PIRSR038994-3"/>
    </source>
</evidence>
<feature type="binding site" evidence="12">
    <location>
        <position position="149"/>
    </location>
    <ligand>
        <name>Zn(2+)</name>
        <dbReference type="ChEBI" id="CHEBI:29105"/>
    </ligand>
</feature>
<dbReference type="InterPro" id="IPR006680">
    <property type="entry name" value="Amidohydro-rel"/>
</dbReference>
<dbReference type="PANTHER" id="PTHR11113:SF14">
    <property type="entry name" value="N-ACETYLGLUCOSAMINE-6-PHOSPHATE DEACETYLASE"/>
    <property type="match status" value="1"/>
</dbReference>
<dbReference type="SUPFAM" id="SSF51556">
    <property type="entry name" value="Metallo-dependent hydrolases"/>
    <property type="match status" value="1"/>
</dbReference>
<evidence type="ECO:0000256" key="1">
    <source>
        <dbReference type="ARBA" id="ARBA00010716"/>
    </source>
</evidence>
<feature type="binding site" evidence="12">
    <location>
        <position position="215"/>
    </location>
    <ligand>
        <name>Zn(2+)</name>
        <dbReference type="ChEBI" id="CHEBI:29105"/>
    </ligand>
</feature>
<dbReference type="OrthoDB" id="9776488at2"/>
<dbReference type="GO" id="GO:0006046">
    <property type="term" value="P:N-acetylglucosamine catabolic process"/>
    <property type="evidence" value="ECO:0007669"/>
    <property type="project" value="TreeGrafter"/>
</dbReference>
<feature type="binding site" evidence="11">
    <location>
        <position position="247"/>
    </location>
    <ligand>
        <name>substrate</name>
    </ligand>
</feature>
<evidence type="ECO:0000256" key="6">
    <source>
        <dbReference type="ARBA" id="ARBA00023277"/>
    </source>
</evidence>
<feature type="binding site" evidence="11">
    <location>
        <begin position="328"/>
        <end position="330"/>
    </location>
    <ligand>
        <name>substrate</name>
    </ligand>
</feature>
<evidence type="ECO:0000259" key="13">
    <source>
        <dbReference type="Pfam" id="PF01979"/>
    </source>
</evidence>
<dbReference type="CDD" id="cd00854">
    <property type="entry name" value="NagA"/>
    <property type="match status" value="1"/>
</dbReference>
<accession>A0A5C4THF9</accession>
<feature type="binding site" evidence="11">
    <location>
        <position position="160"/>
    </location>
    <ligand>
        <name>substrate</name>
    </ligand>
</feature>
<gene>
    <name evidence="14" type="primary">nagA</name>
    <name evidence="14" type="ORF">FE784_01835</name>
</gene>
<dbReference type="Proteomes" id="UP000307943">
    <property type="component" value="Unassembled WGS sequence"/>
</dbReference>
<dbReference type="InterPro" id="IPR011059">
    <property type="entry name" value="Metal-dep_hydrolase_composite"/>
</dbReference>
<evidence type="ECO:0000256" key="8">
    <source>
        <dbReference type="ARBA" id="ARBA00060590"/>
    </source>
</evidence>
<feature type="binding site" evidence="11">
    <location>
        <position position="271"/>
    </location>
    <ligand>
        <name>substrate</name>
    </ligand>
</feature>
<dbReference type="InterPro" id="IPR032466">
    <property type="entry name" value="Metal_Hydrolase"/>
</dbReference>
<evidence type="ECO:0000256" key="2">
    <source>
        <dbReference type="ARBA" id="ARBA00011899"/>
    </source>
</evidence>